<keyword evidence="3" id="KW-1185">Reference proteome</keyword>
<dbReference type="RefSeq" id="WP_202095313.1">
    <property type="nucleotide sequence ID" value="NZ_CP061035.1"/>
</dbReference>
<name>A0A974S568_9SPHN</name>
<feature type="domain" description="PRC-barrel" evidence="1">
    <location>
        <begin position="20"/>
        <end position="85"/>
    </location>
</feature>
<reference evidence="3" key="1">
    <citation type="submission" date="2020-09" db="EMBL/GenBank/DDBJ databases">
        <title>Sphingomonas sp., a new species isolated from pork steak.</title>
        <authorList>
            <person name="Heidler von Heilborn D."/>
        </authorList>
    </citation>
    <scope>NUCLEOTIDE SEQUENCE [LARGE SCALE GENOMIC DNA]</scope>
</reference>
<dbReference type="Gene3D" id="2.30.30.240">
    <property type="entry name" value="PRC-barrel domain"/>
    <property type="match status" value="1"/>
</dbReference>
<protein>
    <submittedName>
        <fullName evidence="2">PRC-barrel domain-containing protein</fullName>
    </submittedName>
</protein>
<dbReference type="EMBL" id="CP061035">
    <property type="protein sequence ID" value="QQV78388.1"/>
    <property type="molecule type" value="Genomic_DNA"/>
</dbReference>
<dbReference type="Proteomes" id="UP000595894">
    <property type="component" value="Chromosome"/>
</dbReference>
<dbReference type="PANTHER" id="PTHR36505">
    <property type="entry name" value="BLR1072 PROTEIN"/>
    <property type="match status" value="1"/>
</dbReference>
<evidence type="ECO:0000259" key="1">
    <source>
        <dbReference type="Pfam" id="PF05239"/>
    </source>
</evidence>
<organism evidence="2 3">
    <name type="scientific">Sphingomonas aliaeris</name>
    <dbReference type="NCBI Taxonomy" id="2759526"/>
    <lineage>
        <taxon>Bacteria</taxon>
        <taxon>Pseudomonadati</taxon>
        <taxon>Pseudomonadota</taxon>
        <taxon>Alphaproteobacteria</taxon>
        <taxon>Sphingomonadales</taxon>
        <taxon>Sphingomonadaceae</taxon>
        <taxon>Sphingomonas</taxon>
    </lineage>
</organism>
<proteinExistence type="predicted"/>
<dbReference type="InterPro" id="IPR027275">
    <property type="entry name" value="PRC-brl_dom"/>
</dbReference>
<dbReference type="AlphaFoldDB" id="A0A974S568"/>
<dbReference type="Pfam" id="PF05239">
    <property type="entry name" value="PRC"/>
    <property type="match status" value="1"/>
</dbReference>
<accession>A0A974S568</accession>
<dbReference type="KEGG" id="sari:H5J25_06965"/>
<dbReference type="SUPFAM" id="SSF50346">
    <property type="entry name" value="PRC-barrel domain"/>
    <property type="match status" value="1"/>
</dbReference>
<sequence length="135" mass="14691">MSSPAEPTQLLIQSNKADTMPVRSRDGDKLGYVYAFMVNKRTGQAMYAVLTIGGFLGMGKAYYPLPFALLQFDATADAYVVTIDRRVLEGGPSWAANAPVFDQAYADRVASYYGVGREDLSLEAFASEAPRPSAY</sequence>
<gene>
    <name evidence="2" type="ORF">H5J25_06965</name>
</gene>
<evidence type="ECO:0000313" key="3">
    <source>
        <dbReference type="Proteomes" id="UP000595894"/>
    </source>
</evidence>
<evidence type="ECO:0000313" key="2">
    <source>
        <dbReference type="EMBL" id="QQV78388.1"/>
    </source>
</evidence>
<dbReference type="InterPro" id="IPR011033">
    <property type="entry name" value="PRC_barrel-like_sf"/>
</dbReference>
<dbReference type="PANTHER" id="PTHR36505:SF1">
    <property type="entry name" value="BLR1072 PROTEIN"/>
    <property type="match status" value="1"/>
</dbReference>